<comment type="caution">
    <text evidence="8">The sequence shown here is derived from an EMBL/GenBank/DDBJ whole genome shotgun (WGS) entry which is preliminary data.</text>
</comment>
<evidence type="ECO:0000256" key="3">
    <source>
        <dbReference type="PIRNR" id="PIRNR036492"/>
    </source>
</evidence>
<protein>
    <recommendedName>
        <fullName evidence="3">Aldehyde dehydrogenase</fullName>
    </recommendedName>
</protein>
<dbReference type="InterPro" id="IPR015590">
    <property type="entry name" value="Aldehyde_DH_dom"/>
</dbReference>
<comment type="similarity">
    <text evidence="1 3 6">Belongs to the aldehyde dehydrogenase family.</text>
</comment>
<dbReference type="RefSeq" id="WP_328288678.1">
    <property type="nucleotide sequence ID" value="NZ_BAAAIB010000003.1"/>
</dbReference>
<dbReference type="PIRSF" id="PIRSF036492">
    <property type="entry name" value="ALDH"/>
    <property type="match status" value="1"/>
</dbReference>
<organism evidence="8 9">
    <name type="scientific">Agromyces bracchium</name>
    <dbReference type="NCBI Taxonomy" id="88376"/>
    <lineage>
        <taxon>Bacteria</taxon>
        <taxon>Bacillati</taxon>
        <taxon>Actinomycetota</taxon>
        <taxon>Actinomycetes</taxon>
        <taxon>Micrococcales</taxon>
        <taxon>Microbacteriaceae</taxon>
        <taxon>Agromyces</taxon>
    </lineage>
</organism>
<evidence type="ECO:0000259" key="7">
    <source>
        <dbReference type="Pfam" id="PF00171"/>
    </source>
</evidence>
<dbReference type="PANTHER" id="PTHR11699">
    <property type="entry name" value="ALDEHYDE DEHYDROGENASE-RELATED"/>
    <property type="match status" value="1"/>
</dbReference>
<proteinExistence type="inferred from homology"/>
<keyword evidence="2 3" id="KW-0560">Oxidoreductase</keyword>
<dbReference type="Proteomes" id="UP000433071">
    <property type="component" value="Unassembled WGS sequence"/>
</dbReference>
<sequence length="501" mass="52441">MTLIADGPTATQLTTTDPRDGSAIATYPVAGPADVDRAVTAAADVAHWWRAQGFAGRQKLLQAWKAEIASNARDLASVISRETGKTPDDALLEVVLTLTHLDWASKNAGKVLRRRKVASGLASYNQAASVGYEPFGVVGVIGPWNYPFYTPMGSIGYALSAGNVVVFKPSELTPATAKWIEEAWNRVAPDRPVLQVVVGDGATGEALASSAVDKVAFTGSPGTARKVMAAAARNLTPIVVEAGGKDAMIVTRQADLDAAVGFAVFGGMGNAGQTCAGVERVYVEAPVYDAFVEKLVASAARLKPGPEASASYGPMTLARQSEVISSQITGALERGATAVLGGADSVKDGYVGPVILTGVPDDCAVVQEETFGPVLVVDRVEDVDEAIVKANSTEYGLSASVFTKDHHAGLEIAERLRCGAVSINSVLGFGGIPGLPFGGRGESGFGRIHGADGLREFSVAKSIAVQKSKAFIDLLTMDRSERDMHLAERMLHMLHAKGRKH</sequence>
<feature type="domain" description="Aldehyde dehydrogenase" evidence="7">
    <location>
        <begin position="11"/>
        <end position="463"/>
    </location>
</feature>
<dbReference type="GO" id="GO:0016620">
    <property type="term" value="F:oxidoreductase activity, acting on the aldehyde or oxo group of donors, NAD or NADP as acceptor"/>
    <property type="evidence" value="ECO:0007669"/>
    <property type="project" value="InterPro"/>
</dbReference>
<dbReference type="AlphaFoldDB" id="A0A6I3M0G5"/>
<dbReference type="Pfam" id="PF00171">
    <property type="entry name" value="Aldedh"/>
    <property type="match status" value="1"/>
</dbReference>
<evidence type="ECO:0000256" key="5">
    <source>
        <dbReference type="PROSITE-ProRule" id="PRU10007"/>
    </source>
</evidence>
<dbReference type="PROSITE" id="PS00687">
    <property type="entry name" value="ALDEHYDE_DEHYDR_GLU"/>
    <property type="match status" value="1"/>
</dbReference>
<evidence type="ECO:0000313" key="9">
    <source>
        <dbReference type="Proteomes" id="UP000433071"/>
    </source>
</evidence>
<evidence type="ECO:0000256" key="2">
    <source>
        <dbReference type="ARBA" id="ARBA00023002"/>
    </source>
</evidence>
<dbReference type="SUPFAM" id="SSF53720">
    <property type="entry name" value="ALDH-like"/>
    <property type="match status" value="1"/>
</dbReference>
<dbReference type="InterPro" id="IPR016161">
    <property type="entry name" value="Ald_DH/histidinol_DH"/>
</dbReference>
<reference evidence="8 9" key="1">
    <citation type="submission" date="2019-11" db="EMBL/GenBank/DDBJ databases">
        <title>Agromyces kandeliae sp. nov., isolated from mangrove soil.</title>
        <authorList>
            <person name="Wang R."/>
        </authorList>
    </citation>
    <scope>NUCLEOTIDE SEQUENCE [LARGE SCALE GENOMIC DNA]</scope>
    <source>
        <strain evidence="8 9">JCM 11433</strain>
    </source>
</reference>
<keyword evidence="9" id="KW-1185">Reference proteome</keyword>
<accession>A0A6I3M0G5</accession>
<dbReference type="GO" id="GO:0006081">
    <property type="term" value="P:aldehyde metabolic process"/>
    <property type="evidence" value="ECO:0007669"/>
    <property type="project" value="InterPro"/>
</dbReference>
<dbReference type="InterPro" id="IPR012394">
    <property type="entry name" value="Aldehyde_DH_NAD(P)"/>
</dbReference>
<evidence type="ECO:0000256" key="4">
    <source>
        <dbReference type="PIRSR" id="PIRSR036492-1"/>
    </source>
</evidence>
<evidence type="ECO:0000313" key="8">
    <source>
        <dbReference type="EMBL" id="MTH67029.1"/>
    </source>
</evidence>
<name>A0A6I3M0G5_9MICO</name>
<dbReference type="EMBL" id="WMLB01000006">
    <property type="protein sequence ID" value="MTH67029.1"/>
    <property type="molecule type" value="Genomic_DNA"/>
</dbReference>
<dbReference type="Gene3D" id="3.40.309.10">
    <property type="entry name" value="Aldehyde Dehydrogenase, Chain A, domain 2"/>
    <property type="match status" value="1"/>
</dbReference>
<evidence type="ECO:0000256" key="1">
    <source>
        <dbReference type="ARBA" id="ARBA00009986"/>
    </source>
</evidence>
<dbReference type="InterPro" id="IPR016162">
    <property type="entry name" value="Ald_DH_N"/>
</dbReference>
<feature type="active site" evidence="4">
    <location>
        <position position="275"/>
    </location>
</feature>
<dbReference type="Gene3D" id="3.40.605.10">
    <property type="entry name" value="Aldehyde Dehydrogenase, Chain A, domain 1"/>
    <property type="match status" value="1"/>
</dbReference>
<dbReference type="CDD" id="cd07099">
    <property type="entry name" value="ALDH_DDALDH"/>
    <property type="match status" value="1"/>
</dbReference>
<dbReference type="InterPro" id="IPR016163">
    <property type="entry name" value="Ald_DH_C"/>
</dbReference>
<evidence type="ECO:0000256" key="6">
    <source>
        <dbReference type="RuleBase" id="RU003345"/>
    </source>
</evidence>
<dbReference type="InterPro" id="IPR029510">
    <property type="entry name" value="Ald_DH_CS_GLU"/>
</dbReference>
<feature type="active site" evidence="4 5">
    <location>
        <position position="241"/>
    </location>
</feature>
<gene>
    <name evidence="8" type="ORF">GJ743_01420</name>
</gene>